<dbReference type="STRING" id="469383.Cwoe_1463"/>
<dbReference type="GO" id="GO:0019748">
    <property type="term" value="P:secondary metabolic process"/>
    <property type="evidence" value="ECO:0007669"/>
    <property type="project" value="TreeGrafter"/>
</dbReference>
<dbReference type="SUPFAM" id="SSF51556">
    <property type="entry name" value="Metallo-dependent hydrolases"/>
    <property type="match status" value="1"/>
</dbReference>
<dbReference type="HOGENOM" id="CLU_039043_0_0_11"/>
<organism evidence="3 4">
    <name type="scientific">Conexibacter woesei (strain DSM 14684 / CCUG 47730 / CIP 108061 / JCM 11494 / NBRC 100937 / ID131577)</name>
    <dbReference type="NCBI Taxonomy" id="469383"/>
    <lineage>
        <taxon>Bacteria</taxon>
        <taxon>Bacillati</taxon>
        <taxon>Actinomycetota</taxon>
        <taxon>Thermoleophilia</taxon>
        <taxon>Solirubrobacterales</taxon>
        <taxon>Conexibacteraceae</taxon>
        <taxon>Conexibacter</taxon>
    </lineage>
</organism>
<evidence type="ECO:0000259" key="2">
    <source>
        <dbReference type="Pfam" id="PF04909"/>
    </source>
</evidence>
<dbReference type="GO" id="GO:0005737">
    <property type="term" value="C:cytoplasm"/>
    <property type="evidence" value="ECO:0007669"/>
    <property type="project" value="TreeGrafter"/>
</dbReference>
<dbReference type="eggNOG" id="COG2159">
    <property type="taxonomic scope" value="Bacteria"/>
</dbReference>
<sequence>MDELTADVRHPVYDGPVIDAHTHFDAAARDCALAVLGDPALPRGVVNYWDLRLPPPSFERWAGIWPDAAALGMALLHAPDLSGVGAPGFAAALVDGVERAHALGAAGIKVWKNLGLTLRDARGELVAVDDARLGPLWDAAARLGLPVAIHVGDPPDFFAPVEPSNERYLELREHPEYWFGDRTRFPALEQIHEQFERLVAGRPATTFVGLHFGCFMPLDDVARMLAERPNYMVDTATRTFDLGREPMRGAALEIFARWPERIVFGTDLIRTGVYDLPADGGPRTDARAFYAHHWRLFESGDRDIPRPFAFLPDEPLHGLALPPRTLRLLYHDNAARIFPRVVG</sequence>
<proteinExistence type="predicted"/>
<dbReference type="PANTHER" id="PTHR21240:SF28">
    <property type="entry name" value="ISO-OROTATE DECARBOXYLASE (EUROFUNG)"/>
    <property type="match status" value="1"/>
</dbReference>
<dbReference type="EMBL" id="CP001854">
    <property type="protein sequence ID" value="ADB49891.1"/>
    <property type="molecule type" value="Genomic_DNA"/>
</dbReference>
<gene>
    <name evidence="3" type="ordered locus">Cwoe_1463</name>
</gene>
<dbReference type="KEGG" id="cwo:Cwoe_1463"/>
<dbReference type="AlphaFoldDB" id="D3EZ17"/>
<keyword evidence="1" id="KW-0456">Lyase</keyword>
<dbReference type="OrthoDB" id="8673173at2"/>
<dbReference type="InterPro" id="IPR032465">
    <property type="entry name" value="ACMSD"/>
</dbReference>
<reference evidence="3 4" key="1">
    <citation type="journal article" date="2010" name="Stand. Genomic Sci.">
        <title>Complete genome sequence of Conexibacter woesei type strain (ID131577).</title>
        <authorList>
            <person name="Pukall R."/>
            <person name="Lapidus A."/>
            <person name="Glavina Del Rio T."/>
            <person name="Copeland A."/>
            <person name="Tice H."/>
            <person name="Cheng J.-F."/>
            <person name="Lucas S."/>
            <person name="Chen F."/>
            <person name="Nolan M."/>
            <person name="Bruce D."/>
            <person name="Goodwin L."/>
            <person name="Pitluck S."/>
            <person name="Mavromatis K."/>
            <person name="Ivanova N."/>
            <person name="Ovchinnikova G."/>
            <person name="Pati A."/>
            <person name="Chen A."/>
            <person name="Palaniappan K."/>
            <person name="Land M."/>
            <person name="Hauser L."/>
            <person name="Chang Y.-J."/>
            <person name="Jeffries C.D."/>
            <person name="Chain P."/>
            <person name="Meincke L."/>
            <person name="Sims D."/>
            <person name="Brettin T."/>
            <person name="Detter J.C."/>
            <person name="Rohde M."/>
            <person name="Goeker M."/>
            <person name="Bristow J."/>
            <person name="Eisen J.A."/>
            <person name="Markowitz V."/>
            <person name="Kyrpides N.C."/>
            <person name="Klenk H.-P."/>
            <person name="Hugenholtz P."/>
        </authorList>
    </citation>
    <scope>NUCLEOTIDE SEQUENCE [LARGE SCALE GENOMIC DNA]</scope>
    <source>
        <strain evidence="4">DSM 14684 / CIP 108061 / JCM 11494 / NBRC 100937 / ID131577</strain>
    </source>
</reference>
<feature type="domain" description="Amidohydrolase-related" evidence="2">
    <location>
        <begin position="89"/>
        <end position="339"/>
    </location>
</feature>
<dbReference type="InterPro" id="IPR006680">
    <property type="entry name" value="Amidohydro-rel"/>
</dbReference>
<dbReference type="Gene3D" id="3.20.20.140">
    <property type="entry name" value="Metal-dependent hydrolases"/>
    <property type="match status" value="1"/>
</dbReference>
<dbReference type="PANTHER" id="PTHR21240">
    <property type="entry name" value="2-AMINO-3-CARBOXYLMUCONATE-6-SEMIALDEHYDE DECARBOXYLASE"/>
    <property type="match status" value="1"/>
</dbReference>
<dbReference type="InterPro" id="IPR032466">
    <property type="entry name" value="Metal_Hydrolase"/>
</dbReference>
<dbReference type="Proteomes" id="UP000008229">
    <property type="component" value="Chromosome"/>
</dbReference>
<name>D3EZ17_CONWI</name>
<dbReference type="GO" id="GO:0016831">
    <property type="term" value="F:carboxy-lyase activity"/>
    <property type="evidence" value="ECO:0007669"/>
    <property type="project" value="InterPro"/>
</dbReference>
<keyword evidence="4" id="KW-1185">Reference proteome</keyword>
<evidence type="ECO:0000256" key="1">
    <source>
        <dbReference type="ARBA" id="ARBA00023239"/>
    </source>
</evidence>
<accession>D3EZ17</accession>
<dbReference type="GO" id="GO:0016787">
    <property type="term" value="F:hydrolase activity"/>
    <property type="evidence" value="ECO:0007669"/>
    <property type="project" value="UniProtKB-KW"/>
</dbReference>
<evidence type="ECO:0000313" key="4">
    <source>
        <dbReference type="Proteomes" id="UP000008229"/>
    </source>
</evidence>
<keyword evidence="3" id="KW-0378">Hydrolase</keyword>
<evidence type="ECO:0000313" key="3">
    <source>
        <dbReference type="EMBL" id="ADB49891.1"/>
    </source>
</evidence>
<reference evidence="4" key="2">
    <citation type="submission" date="2010-01" db="EMBL/GenBank/DDBJ databases">
        <title>The complete genome of Conexibacter woesei DSM 14684.</title>
        <authorList>
            <consortium name="US DOE Joint Genome Institute (JGI-PGF)"/>
            <person name="Lucas S."/>
            <person name="Copeland A."/>
            <person name="Lapidus A."/>
            <person name="Glavina del Rio T."/>
            <person name="Dalin E."/>
            <person name="Tice H."/>
            <person name="Bruce D."/>
            <person name="Goodwin L."/>
            <person name="Pitluck S."/>
            <person name="Kyrpides N."/>
            <person name="Mavromatis K."/>
            <person name="Ivanova N."/>
            <person name="Mikhailova N."/>
            <person name="Chertkov O."/>
            <person name="Brettin T."/>
            <person name="Detter J.C."/>
            <person name="Han C."/>
            <person name="Larimer F."/>
            <person name="Land M."/>
            <person name="Hauser L."/>
            <person name="Markowitz V."/>
            <person name="Cheng J.-F."/>
            <person name="Hugenholtz P."/>
            <person name="Woyke T."/>
            <person name="Wu D."/>
            <person name="Pukall R."/>
            <person name="Steenblock K."/>
            <person name="Schneider S."/>
            <person name="Klenk H.-P."/>
            <person name="Eisen J.A."/>
        </authorList>
    </citation>
    <scope>NUCLEOTIDE SEQUENCE [LARGE SCALE GENOMIC DNA]</scope>
    <source>
        <strain evidence="4">DSM 14684 / CIP 108061 / JCM 11494 / NBRC 100937 / ID131577</strain>
    </source>
</reference>
<dbReference type="RefSeq" id="WP_012932942.1">
    <property type="nucleotide sequence ID" value="NC_013739.1"/>
</dbReference>
<dbReference type="Pfam" id="PF04909">
    <property type="entry name" value="Amidohydro_2"/>
    <property type="match status" value="1"/>
</dbReference>
<protein>
    <submittedName>
        <fullName evidence="3">Amidohydrolase 2</fullName>
    </submittedName>
</protein>